<evidence type="ECO:0000313" key="3">
    <source>
        <dbReference type="EMBL" id="KAK2849768.1"/>
    </source>
</evidence>
<dbReference type="InterPro" id="IPR032675">
    <property type="entry name" value="LRR_dom_sf"/>
</dbReference>
<protein>
    <recommendedName>
        <fullName evidence="5">Leucine-rich repeat-containing protein 58</fullName>
    </recommendedName>
</protein>
<reference evidence="3" key="1">
    <citation type="submission" date="2023-08" db="EMBL/GenBank/DDBJ databases">
        <title>Pelteobagrus vachellii genome.</title>
        <authorList>
            <person name="Liu H."/>
        </authorList>
    </citation>
    <scope>NUCLEOTIDE SEQUENCE</scope>
    <source>
        <strain evidence="3">PRFRI_2022a</strain>
        <tissue evidence="3">Muscle</tissue>
    </source>
</reference>
<gene>
    <name evidence="3" type="ORF">Q7C36_008551</name>
</gene>
<name>A0AA88T0E1_TACVA</name>
<dbReference type="PROSITE" id="PS51450">
    <property type="entry name" value="LRR"/>
    <property type="match status" value="1"/>
</dbReference>
<dbReference type="PANTHER" id="PTHR48051">
    <property type="match status" value="1"/>
</dbReference>
<dbReference type="InterPro" id="IPR001611">
    <property type="entry name" value="Leu-rich_rpt"/>
</dbReference>
<dbReference type="SMART" id="SM00369">
    <property type="entry name" value="LRR_TYP"/>
    <property type="match status" value="6"/>
</dbReference>
<dbReference type="AlphaFoldDB" id="A0AA88T0E1"/>
<dbReference type="SUPFAM" id="SSF52058">
    <property type="entry name" value="L domain-like"/>
    <property type="match status" value="1"/>
</dbReference>
<sequence>MEVLEGAGDGENVLDLSHLNLHSVNFETVSNTRRIETTQINLCYNRLVELPVSIRRFTSLEFLDVSNNGLSVLSDAVTALTRLKTLIAKNNRLDEFSLPKNLSLLQTLEVVNLSGNRFEEIPKQLLQLQRLHSLSFGGNRLKHIPPEIDSLTSLELLYLGGNMISSIPVELANLPVLSYLALCDNRIQSIPPQFTRLNSLRSLSLHNNLLTYLPREILSLVQLQELSLRGNPLVVRFIKDMTYDPPSLLEMAGRTIKTRNLRYSEQDLPADLVRYLDLASKCPNPKCGGVYFDSCVRHIKFVDFCGKYRLPLMHYLCSPECTSPCSSNPQSDADSDDDHSVSADRLQRVLLG</sequence>
<keyword evidence="4" id="KW-1185">Reference proteome</keyword>
<dbReference type="PANTHER" id="PTHR48051:SF53">
    <property type="entry name" value="LEUCINE RICH REPEAT CONTAINING 58"/>
    <property type="match status" value="1"/>
</dbReference>
<dbReference type="Proteomes" id="UP001187315">
    <property type="component" value="Unassembled WGS sequence"/>
</dbReference>
<evidence type="ECO:0000313" key="4">
    <source>
        <dbReference type="Proteomes" id="UP001187315"/>
    </source>
</evidence>
<dbReference type="Gene3D" id="3.80.10.10">
    <property type="entry name" value="Ribonuclease Inhibitor"/>
    <property type="match status" value="1"/>
</dbReference>
<dbReference type="InterPro" id="IPR003591">
    <property type="entry name" value="Leu-rich_rpt_typical-subtyp"/>
</dbReference>
<accession>A0AA88T0E1</accession>
<organism evidence="3 4">
    <name type="scientific">Tachysurus vachellii</name>
    <name type="common">Darkbarbel catfish</name>
    <name type="synonym">Pelteobagrus vachellii</name>
    <dbReference type="NCBI Taxonomy" id="175792"/>
    <lineage>
        <taxon>Eukaryota</taxon>
        <taxon>Metazoa</taxon>
        <taxon>Chordata</taxon>
        <taxon>Craniata</taxon>
        <taxon>Vertebrata</taxon>
        <taxon>Euteleostomi</taxon>
        <taxon>Actinopterygii</taxon>
        <taxon>Neopterygii</taxon>
        <taxon>Teleostei</taxon>
        <taxon>Ostariophysi</taxon>
        <taxon>Siluriformes</taxon>
        <taxon>Bagridae</taxon>
        <taxon>Tachysurus</taxon>
    </lineage>
</organism>
<dbReference type="EMBL" id="JAVHJS010000008">
    <property type="protein sequence ID" value="KAK2849768.1"/>
    <property type="molecule type" value="Genomic_DNA"/>
</dbReference>
<evidence type="ECO:0000256" key="1">
    <source>
        <dbReference type="ARBA" id="ARBA00022614"/>
    </source>
</evidence>
<dbReference type="Pfam" id="PF13855">
    <property type="entry name" value="LRR_8"/>
    <property type="match status" value="2"/>
</dbReference>
<evidence type="ECO:0008006" key="5">
    <source>
        <dbReference type="Google" id="ProtNLM"/>
    </source>
</evidence>
<comment type="caution">
    <text evidence="3">The sequence shown here is derived from an EMBL/GenBank/DDBJ whole genome shotgun (WGS) entry which is preliminary data.</text>
</comment>
<evidence type="ECO:0000256" key="2">
    <source>
        <dbReference type="ARBA" id="ARBA00022737"/>
    </source>
</evidence>
<dbReference type="InterPro" id="IPR050216">
    <property type="entry name" value="LRR_domain-containing"/>
</dbReference>
<dbReference type="GO" id="GO:0005737">
    <property type="term" value="C:cytoplasm"/>
    <property type="evidence" value="ECO:0007669"/>
    <property type="project" value="TreeGrafter"/>
</dbReference>
<proteinExistence type="predicted"/>
<keyword evidence="1" id="KW-0433">Leucine-rich repeat</keyword>
<keyword evidence="2" id="KW-0677">Repeat</keyword>